<dbReference type="Pfam" id="PF13425">
    <property type="entry name" value="O-antigen_lig"/>
    <property type="match status" value="2"/>
</dbReference>
<dbReference type="OrthoDB" id="2281244at2"/>
<proteinExistence type="predicted"/>
<accession>A0A0L0QSP0</accession>
<name>A0A0L0QSP0_VIRPA</name>
<gene>
    <name evidence="2" type="ORF">AFK71_08165</name>
</gene>
<dbReference type="Proteomes" id="UP000036780">
    <property type="component" value="Unassembled WGS sequence"/>
</dbReference>
<keyword evidence="1" id="KW-1133">Transmembrane helix</keyword>
<dbReference type="InterPro" id="IPR049504">
    <property type="entry name" value="O-antigen_lig"/>
</dbReference>
<dbReference type="PATRIC" id="fig|1473.5.peg.4680"/>
<feature type="transmembrane region" description="Helical" evidence="1">
    <location>
        <begin position="65"/>
        <end position="85"/>
    </location>
</feature>
<sequence>MDKSTNTVNKFILVFIVIQPIMDILTTFTLSFPISVGSLLRTLFMSVLFITLFICFSHKNKKKNFTLMIMAFSGVLVSFIINLLLKSHFNWIWELNFYLKVSYFLVIIFAVLYVNERNCVSTRTLYTATTITSYIVGCTYWMAVLTNTSINSYRYDTSGYSGWFFSANELSAITLILFGLMSIQLIQKKQLAHWFAYIIILSMLPMIGTKTAFIGGLVLISITIAYILWKLRLKIWRDWHAIAFIMIIFLFACFIPYTSIGNNSPPENHVSPTQNELKANSELEALSTYELLSQKILSSRDIYFAEIKKDYLHAHILRKIFGLGYAGDYQNEPKLIEMDFFDLFFSLGIIGSLFAMLPLIFLVKHLIFKKPYFEIKYLLLFTIVGLSVGIAFLAGHVLFAPSAMTYLSIPLMLIGGHKNEQTQTS</sequence>
<dbReference type="GeneID" id="66872620"/>
<feature type="transmembrane region" description="Helical" evidence="1">
    <location>
        <begin position="12"/>
        <end position="32"/>
    </location>
</feature>
<feature type="transmembrane region" description="Helical" evidence="1">
    <location>
        <begin position="190"/>
        <end position="207"/>
    </location>
</feature>
<dbReference type="AlphaFoldDB" id="A0A0L0QSP0"/>
<evidence type="ECO:0000256" key="1">
    <source>
        <dbReference type="SAM" id="Phobius"/>
    </source>
</evidence>
<dbReference type="EMBL" id="LGTO01000005">
    <property type="protein sequence ID" value="KNE21606.1"/>
    <property type="molecule type" value="Genomic_DNA"/>
</dbReference>
<keyword evidence="3" id="KW-1185">Reference proteome</keyword>
<evidence type="ECO:0000313" key="3">
    <source>
        <dbReference type="Proteomes" id="UP000036780"/>
    </source>
</evidence>
<feature type="transmembrane region" description="Helical" evidence="1">
    <location>
        <begin position="97"/>
        <end position="114"/>
    </location>
</feature>
<keyword evidence="1" id="KW-0812">Transmembrane</keyword>
<protein>
    <submittedName>
        <fullName evidence="2">Uncharacterized protein</fullName>
    </submittedName>
</protein>
<dbReference type="RefSeq" id="WP_050351046.1">
    <property type="nucleotide sequence ID" value="NZ_CP073011.1"/>
</dbReference>
<evidence type="ECO:0000313" key="2">
    <source>
        <dbReference type="EMBL" id="KNE21606.1"/>
    </source>
</evidence>
<feature type="transmembrane region" description="Helical" evidence="1">
    <location>
        <begin position="38"/>
        <end position="56"/>
    </location>
</feature>
<feature type="transmembrane region" description="Helical" evidence="1">
    <location>
        <begin position="343"/>
        <end position="363"/>
    </location>
</feature>
<feature type="transmembrane region" description="Helical" evidence="1">
    <location>
        <begin position="375"/>
        <end position="399"/>
    </location>
</feature>
<organism evidence="2 3">
    <name type="scientific">Virgibacillus pantothenticus</name>
    <dbReference type="NCBI Taxonomy" id="1473"/>
    <lineage>
        <taxon>Bacteria</taxon>
        <taxon>Bacillati</taxon>
        <taxon>Bacillota</taxon>
        <taxon>Bacilli</taxon>
        <taxon>Bacillales</taxon>
        <taxon>Bacillaceae</taxon>
        <taxon>Virgibacillus</taxon>
    </lineage>
</organism>
<keyword evidence="1" id="KW-0472">Membrane</keyword>
<comment type="caution">
    <text evidence="2">The sequence shown here is derived from an EMBL/GenBank/DDBJ whole genome shotgun (WGS) entry which is preliminary data.</text>
</comment>
<reference evidence="3" key="1">
    <citation type="submission" date="2015-07" db="EMBL/GenBank/DDBJ databases">
        <title>Fjat-10053 dsm26.</title>
        <authorList>
            <person name="Liu B."/>
            <person name="Wang J."/>
            <person name="Zhu Y."/>
            <person name="Liu G."/>
            <person name="Chen Q."/>
            <person name="Chen Z."/>
            <person name="Lan J."/>
            <person name="Che J."/>
            <person name="Ge C."/>
            <person name="Shi H."/>
            <person name="Pan Z."/>
            <person name="Liu X."/>
        </authorList>
    </citation>
    <scope>NUCLEOTIDE SEQUENCE [LARGE SCALE GENOMIC DNA]</scope>
    <source>
        <strain evidence="3">DSM 26</strain>
    </source>
</reference>
<feature type="transmembrane region" description="Helical" evidence="1">
    <location>
        <begin position="241"/>
        <end position="260"/>
    </location>
</feature>
<feature type="transmembrane region" description="Helical" evidence="1">
    <location>
        <begin position="126"/>
        <end position="143"/>
    </location>
</feature>
<feature type="transmembrane region" description="Helical" evidence="1">
    <location>
        <begin position="163"/>
        <end position="183"/>
    </location>
</feature>
<feature type="transmembrane region" description="Helical" evidence="1">
    <location>
        <begin position="213"/>
        <end position="229"/>
    </location>
</feature>